<evidence type="ECO:0000259" key="10">
    <source>
        <dbReference type="Pfam" id="PF02518"/>
    </source>
</evidence>
<sequence>MGRSAWLAAPLVLVSGSLLLCRTRPLLALGLAAAAIAADAVVGPSLLPVPILAHLLHHATLRGPAGVVPWVTGGGYVACGLVALATLACTESVRLGVLTAMCASLLLVRPSVTGLMVRRQVERAEQAQRRIGVERSKLVMQERARVAGDIHDIVGNYLSAIALQSTAAMATAPRDNEKHLTALAEIRRSSLEGAGEIRRMVAALRADERNPRSAPAALDLARVLMERMEKLGSPARLRTLGAPVALHEDIETVACRIIQESLTNVLKHACRSAVDVTVAYKPDQVVITVENDMCAVDADLAFNGSGFGLAGMAERAVRVGGTCTARRRGDRWRVHAVLPSYPVGRSRSERSSPEESLS</sequence>
<keyword evidence="9" id="KW-1133">Transmembrane helix</keyword>
<keyword evidence="9" id="KW-0472">Membrane</keyword>
<dbReference type="EMBL" id="JADBDZ010000001">
    <property type="protein sequence ID" value="MBE1530414.1"/>
    <property type="molecule type" value="Genomic_DNA"/>
</dbReference>
<protein>
    <recommendedName>
        <fullName evidence="2">histidine kinase</fullName>
        <ecNumber evidence="2">2.7.13.3</ecNumber>
    </recommendedName>
</protein>
<evidence type="ECO:0000256" key="2">
    <source>
        <dbReference type="ARBA" id="ARBA00012438"/>
    </source>
</evidence>
<dbReference type="Pfam" id="PF07730">
    <property type="entry name" value="HisKA_3"/>
    <property type="match status" value="1"/>
</dbReference>
<evidence type="ECO:0000256" key="4">
    <source>
        <dbReference type="ARBA" id="ARBA00022679"/>
    </source>
</evidence>
<evidence type="ECO:0000256" key="5">
    <source>
        <dbReference type="ARBA" id="ARBA00022741"/>
    </source>
</evidence>
<name>A0ABR9JIX5_9ACTN</name>
<feature type="domain" description="Signal transduction histidine kinase subgroup 3 dimerisation and phosphoacceptor" evidence="11">
    <location>
        <begin position="142"/>
        <end position="207"/>
    </location>
</feature>
<feature type="transmembrane region" description="Helical" evidence="9">
    <location>
        <begin position="31"/>
        <end position="55"/>
    </location>
</feature>
<evidence type="ECO:0000256" key="7">
    <source>
        <dbReference type="ARBA" id="ARBA00022840"/>
    </source>
</evidence>
<feature type="transmembrane region" description="Helical" evidence="9">
    <location>
        <begin position="93"/>
        <end position="112"/>
    </location>
</feature>
<dbReference type="GO" id="GO:0016301">
    <property type="term" value="F:kinase activity"/>
    <property type="evidence" value="ECO:0007669"/>
    <property type="project" value="UniProtKB-KW"/>
</dbReference>
<keyword evidence="13" id="KW-1185">Reference proteome</keyword>
<dbReference type="SUPFAM" id="SSF55874">
    <property type="entry name" value="ATPase domain of HSP90 chaperone/DNA topoisomerase II/histidine kinase"/>
    <property type="match status" value="1"/>
</dbReference>
<evidence type="ECO:0000256" key="3">
    <source>
        <dbReference type="ARBA" id="ARBA00022553"/>
    </source>
</evidence>
<evidence type="ECO:0000256" key="9">
    <source>
        <dbReference type="SAM" id="Phobius"/>
    </source>
</evidence>
<dbReference type="Pfam" id="PF02518">
    <property type="entry name" value="HATPase_c"/>
    <property type="match status" value="1"/>
</dbReference>
<keyword evidence="7" id="KW-0067">ATP-binding</keyword>
<dbReference type="RefSeq" id="WP_192757420.1">
    <property type="nucleotide sequence ID" value="NZ_JADBDZ010000001.1"/>
</dbReference>
<dbReference type="EC" id="2.7.13.3" evidence="2"/>
<keyword evidence="4" id="KW-0808">Transferase</keyword>
<gene>
    <name evidence="12" type="ORF">H4W34_000247</name>
</gene>
<dbReference type="InterPro" id="IPR050482">
    <property type="entry name" value="Sensor_HK_TwoCompSys"/>
</dbReference>
<dbReference type="CDD" id="cd16917">
    <property type="entry name" value="HATPase_UhpB-NarQ-NarX-like"/>
    <property type="match status" value="1"/>
</dbReference>
<feature type="domain" description="Histidine kinase/HSP90-like ATPase" evidence="10">
    <location>
        <begin position="255"/>
        <end position="339"/>
    </location>
</feature>
<evidence type="ECO:0000256" key="6">
    <source>
        <dbReference type="ARBA" id="ARBA00022777"/>
    </source>
</evidence>
<organism evidence="12 13">
    <name type="scientific">Actinomadura algeriensis</name>
    <dbReference type="NCBI Taxonomy" id="1679523"/>
    <lineage>
        <taxon>Bacteria</taxon>
        <taxon>Bacillati</taxon>
        <taxon>Actinomycetota</taxon>
        <taxon>Actinomycetes</taxon>
        <taxon>Streptosporangiales</taxon>
        <taxon>Thermomonosporaceae</taxon>
        <taxon>Actinomadura</taxon>
    </lineage>
</organism>
<evidence type="ECO:0000313" key="13">
    <source>
        <dbReference type="Proteomes" id="UP000627838"/>
    </source>
</evidence>
<dbReference type="Gene3D" id="1.20.5.1930">
    <property type="match status" value="1"/>
</dbReference>
<dbReference type="PANTHER" id="PTHR24421">
    <property type="entry name" value="NITRATE/NITRITE SENSOR PROTEIN NARX-RELATED"/>
    <property type="match status" value="1"/>
</dbReference>
<evidence type="ECO:0000256" key="8">
    <source>
        <dbReference type="ARBA" id="ARBA00023012"/>
    </source>
</evidence>
<dbReference type="InterPro" id="IPR003594">
    <property type="entry name" value="HATPase_dom"/>
</dbReference>
<comment type="caution">
    <text evidence="12">The sequence shown here is derived from an EMBL/GenBank/DDBJ whole genome shotgun (WGS) entry which is preliminary data.</text>
</comment>
<accession>A0ABR9JIX5</accession>
<comment type="catalytic activity">
    <reaction evidence="1">
        <text>ATP + protein L-histidine = ADP + protein N-phospho-L-histidine.</text>
        <dbReference type="EC" id="2.7.13.3"/>
    </reaction>
</comment>
<dbReference type="Proteomes" id="UP000627838">
    <property type="component" value="Unassembled WGS sequence"/>
</dbReference>
<dbReference type="InterPro" id="IPR011712">
    <property type="entry name" value="Sig_transdc_His_kin_sub3_dim/P"/>
</dbReference>
<keyword evidence="8" id="KW-0902">Two-component regulatory system</keyword>
<reference evidence="12 13" key="1">
    <citation type="submission" date="2020-10" db="EMBL/GenBank/DDBJ databases">
        <title>Sequencing the genomes of 1000 actinobacteria strains.</title>
        <authorList>
            <person name="Klenk H.-P."/>
        </authorList>
    </citation>
    <scope>NUCLEOTIDE SEQUENCE [LARGE SCALE GENOMIC DNA]</scope>
    <source>
        <strain evidence="12 13">DSM 46744</strain>
    </source>
</reference>
<evidence type="ECO:0000256" key="1">
    <source>
        <dbReference type="ARBA" id="ARBA00000085"/>
    </source>
</evidence>
<keyword evidence="5" id="KW-0547">Nucleotide-binding</keyword>
<dbReference type="PANTHER" id="PTHR24421:SF10">
    <property type="entry name" value="NITRATE_NITRITE SENSOR PROTEIN NARQ"/>
    <property type="match status" value="1"/>
</dbReference>
<keyword evidence="6 12" id="KW-0418">Kinase</keyword>
<keyword evidence="9" id="KW-0812">Transmembrane</keyword>
<feature type="transmembrane region" description="Helical" evidence="9">
    <location>
        <begin position="67"/>
        <end position="87"/>
    </location>
</feature>
<dbReference type="InterPro" id="IPR036890">
    <property type="entry name" value="HATPase_C_sf"/>
</dbReference>
<evidence type="ECO:0000313" key="12">
    <source>
        <dbReference type="EMBL" id="MBE1530414.1"/>
    </source>
</evidence>
<evidence type="ECO:0000259" key="11">
    <source>
        <dbReference type="Pfam" id="PF07730"/>
    </source>
</evidence>
<proteinExistence type="predicted"/>
<dbReference type="Gene3D" id="3.30.565.10">
    <property type="entry name" value="Histidine kinase-like ATPase, C-terminal domain"/>
    <property type="match status" value="1"/>
</dbReference>
<keyword evidence="3" id="KW-0597">Phosphoprotein</keyword>